<evidence type="ECO:0000256" key="2">
    <source>
        <dbReference type="ARBA" id="ARBA00022448"/>
    </source>
</evidence>
<dbReference type="HOGENOM" id="CLU_001265_46_6_2"/>
<proteinExistence type="predicted"/>
<evidence type="ECO:0000256" key="1">
    <source>
        <dbReference type="ARBA" id="ARBA00004141"/>
    </source>
</evidence>
<feature type="domain" description="Major facilitator superfamily (MFS) profile" evidence="7">
    <location>
        <begin position="24"/>
        <end position="445"/>
    </location>
</feature>
<dbReference type="KEGG" id="ttn:TTX_0285"/>
<dbReference type="GO" id="GO:0022857">
    <property type="term" value="F:transmembrane transporter activity"/>
    <property type="evidence" value="ECO:0007669"/>
    <property type="project" value="InterPro"/>
</dbReference>
<evidence type="ECO:0000256" key="6">
    <source>
        <dbReference type="SAM" id="Phobius"/>
    </source>
</evidence>
<dbReference type="PATRIC" id="fig|768679.9.peg.301"/>
<dbReference type="Proteomes" id="UP000002654">
    <property type="component" value="Chromosome"/>
</dbReference>
<dbReference type="AlphaFoldDB" id="G4RN17"/>
<evidence type="ECO:0000256" key="3">
    <source>
        <dbReference type="ARBA" id="ARBA00022692"/>
    </source>
</evidence>
<feature type="transmembrane region" description="Helical" evidence="6">
    <location>
        <begin position="61"/>
        <end position="82"/>
    </location>
</feature>
<protein>
    <submittedName>
        <fullName evidence="8">MFS transporter</fullName>
    </submittedName>
</protein>
<evidence type="ECO:0000256" key="4">
    <source>
        <dbReference type="ARBA" id="ARBA00022989"/>
    </source>
</evidence>
<feature type="transmembrane region" description="Helical" evidence="6">
    <location>
        <begin position="116"/>
        <end position="138"/>
    </location>
</feature>
<feature type="transmembrane region" description="Helical" evidence="6">
    <location>
        <begin position="267"/>
        <end position="284"/>
    </location>
</feature>
<dbReference type="eggNOG" id="arCOG02688">
    <property type="taxonomic scope" value="Archaea"/>
</dbReference>
<feature type="transmembrane region" description="Helical" evidence="6">
    <location>
        <begin position="185"/>
        <end position="204"/>
    </location>
</feature>
<feature type="transmembrane region" description="Helical" evidence="6">
    <location>
        <begin position="334"/>
        <end position="351"/>
    </location>
</feature>
<dbReference type="RefSeq" id="WP_014126218.1">
    <property type="nucleotide sequence ID" value="NC_016070.1"/>
</dbReference>
<evidence type="ECO:0000256" key="5">
    <source>
        <dbReference type="ARBA" id="ARBA00023136"/>
    </source>
</evidence>
<dbReference type="CDD" id="cd17316">
    <property type="entry name" value="MFS_SV2_like"/>
    <property type="match status" value="1"/>
</dbReference>
<dbReference type="GO" id="GO:0016020">
    <property type="term" value="C:membrane"/>
    <property type="evidence" value="ECO:0007669"/>
    <property type="project" value="UniProtKB-SubCell"/>
</dbReference>
<dbReference type="SUPFAM" id="SSF103473">
    <property type="entry name" value="MFS general substrate transporter"/>
    <property type="match status" value="1"/>
</dbReference>
<keyword evidence="4 6" id="KW-1133">Transmembrane helix</keyword>
<dbReference type="EMBL" id="FN869859">
    <property type="protein sequence ID" value="CCC80961.1"/>
    <property type="molecule type" value="Genomic_DNA"/>
</dbReference>
<feature type="transmembrane region" description="Helical" evidence="6">
    <location>
        <begin position="91"/>
        <end position="110"/>
    </location>
</feature>
<sequence length="454" mass="50529">MQPGGYTIAARLERLPWTSFHTRLLVLLSIGEFFELYDLFVGGFAVVPISHYYGISLASAIYYTIALLFLGAFVGAIAFTLIGDAWGRRSALLFNLALMSLAYLATPFAPDPLTLGLLRFLAGLGVGPEALIVLDIMISEFFPAKFRGRALATAYTISWTAPLVVAALAYFLVPRTILGLQGWQWLFIIGGLGVLLFLPYRFLIPESPRWLEVKGRAAEADKIVSKMEETARRERGELPEPPQVEVVRSERIPIGELFSREYRRRTIMLWIFEFLQTGVYYGFASLAPSVLYVKGFTIVRTLEYTMMIYASYFISSVISIFVIDSVKFDRKWQVALVALLMGVVGLAFGLSTTPAQVVATGFMFGLLSNIFSNAFHQYGAELYPTRIRAFADGVQYSLSRLGNYVWLSVLPLVLTAYGPLAMYMVVFAMAVAVFLDVGILGPRASQMALERLSR</sequence>
<dbReference type="PROSITE" id="PS50850">
    <property type="entry name" value="MFS"/>
    <property type="match status" value="1"/>
</dbReference>
<keyword evidence="2" id="KW-0813">Transport</keyword>
<feature type="transmembrane region" description="Helical" evidence="6">
    <location>
        <begin position="304"/>
        <end position="322"/>
    </location>
</feature>
<dbReference type="PANTHER" id="PTHR23511:SF34">
    <property type="entry name" value="SYNAPTIC VESICLE GLYCOPROTEIN 2"/>
    <property type="match status" value="1"/>
</dbReference>
<reference evidence="8 9" key="1">
    <citation type="journal article" date="2011" name="PLoS ONE">
        <title>The complete genome sequence of Thermoproteus tenax: a physiologically versatile member of the Crenarchaeota.</title>
        <authorList>
            <person name="Siebers B."/>
            <person name="Zaparty M."/>
            <person name="Raddatz G."/>
            <person name="Tjaden B."/>
            <person name="Albers S.V."/>
            <person name="Bell S.D."/>
            <person name="Blombach F."/>
            <person name="Kletzin A."/>
            <person name="Kyrpides N."/>
            <person name="Lanz C."/>
            <person name="Plagens A."/>
            <person name="Rampp M."/>
            <person name="Rosinus A."/>
            <person name="von Jan M."/>
            <person name="Makarova K.S."/>
            <person name="Klenk H.P."/>
            <person name="Schuster S.C."/>
            <person name="Hensel R."/>
        </authorList>
    </citation>
    <scope>NUCLEOTIDE SEQUENCE [LARGE SCALE GENOMIC DNA]</scope>
    <source>
        <strain evidence="9">ATCC 35583 / DSM 2078 / JCM 9277 / NBRC 100435 / Kra 1</strain>
    </source>
</reference>
<dbReference type="STRING" id="768679.TTX_0285"/>
<dbReference type="Pfam" id="PF00083">
    <property type="entry name" value="Sugar_tr"/>
    <property type="match status" value="1"/>
</dbReference>
<dbReference type="InterPro" id="IPR005828">
    <property type="entry name" value="MFS_sugar_transport-like"/>
</dbReference>
<evidence type="ECO:0000313" key="9">
    <source>
        <dbReference type="Proteomes" id="UP000002654"/>
    </source>
</evidence>
<keyword evidence="3 6" id="KW-0812">Transmembrane</keyword>
<dbReference type="GeneID" id="11263294"/>
<gene>
    <name evidence="8" type="primary">yyaJ</name>
    <name evidence="8" type="ordered locus">TTX_0285</name>
</gene>
<evidence type="ECO:0000259" key="7">
    <source>
        <dbReference type="PROSITE" id="PS50850"/>
    </source>
</evidence>
<feature type="transmembrane region" description="Helical" evidence="6">
    <location>
        <begin position="150"/>
        <end position="173"/>
    </location>
</feature>
<keyword evidence="9" id="KW-1185">Reference proteome</keyword>
<dbReference type="PANTHER" id="PTHR23511">
    <property type="entry name" value="SYNAPTIC VESICLE GLYCOPROTEIN 2"/>
    <property type="match status" value="1"/>
</dbReference>
<dbReference type="InterPro" id="IPR020846">
    <property type="entry name" value="MFS_dom"/>
</dbReference>
<feature type="transmembrane region" description="Helical" evidence="6">
    <location>
        <begin position="420"/>
        <end position="441"/>
    </location>
</feature>
<feature type="transmembrane region" description="Helical" evidence="6">
    <location>
        <begin position="24"/>
        <end position="49"/>
    </location>
</feature>
<evidence type="ECO:0000313" key="8">
    <source>
        <dbReference type="EMBL" id="CCC80961.1"/>
    </source>
</evidence>
<accession>G4RN17</accession>
<comment type="subcellular location">
    <subcellularLocation>
        <location evidence="1">Membrane</location>
        <topology evidence="1">Multi-pass membrane protein</topology>
    </subcellularLocation>
</comment>
<name>G4RN17_THETK</name>
<dbReference type="InterPro" id="IPR036259">
    <property type="entry name" value="MFS_trans_sf"/>
</dbReference>
<dbReference type="PaxDb" id="768679-TTX_0285"/>
<dbReference type="Gene3D" id="1.20.1250.20">
    <property type="entry name" value="MFS general substrate transporter like domains"/>
    <property type="match status" value="1"/>
</dbReference>
<keyword evidence="5 6" id="KW-0472">Membrane</keyword>
<organism evidence="8 9">
    <name type="scientific">Thermoproteus tenax (strain ATCC 35583 / DSM 2078 / JCM 9277 / NBRC 100435 / Kra 1)</name>
    <dbReference type="NCBI Taxonomy" id="768679"/>
    <lineage>
        <taxon>Archaea</taxon>
        <taxon>Thermoproteota</taxon>
        <taxon>Thermoprotei</taxon>
        <taxon>Thermoproteales</taxon>
        <taxon>Thermoproteaceae</taxon>
        <taxon>Thermoproteus</taxon>
    </lineage>
</organism>